<sequence length="141" mass="14848">VGNLYVNRNTIGAVVGVQPFGGRGLSGTGPKAGGPLILRRLLAAFPLRDGLPGMTGGTTPAIMERWHAWLMGNGYSHIGHRVAEMAKKPLPGAHMTMPGPVGEENVYSFRPRGHVLCVGDVREHLVLLASLALSCGNTAFV</sequence>
<keyword evidence="2" id="KW-0520">NAD</keyword>
<dbReference type="GO" id="GO:0003842">
    <property type="term" value="F:L-glutamate gamma-semialdehyde dehydrogenase activity"/>
    <property type="evidence" value="ECO:0007669"/>
    <property type="project" value="TreeGrafter"/>
</dbReference>
<dbReference type="InterPro" id="IPR050485">
    <property type="entry name" value="Proline_metab_enzyme"/>
</dbReference>
<dbReference type="PANTHER" id="PTHR42862">
    <property type="entry name" value="DELTA-1-PYRROLINE-5-CARBOXYLATE DEHYDROGENASE 1, ISOFORM A-RELATED"/>
    <property type="match status" value="1"/>
</dbReference>
<accession>A0AAW5EWH8</accession>
<dbReference type="Gene3D" id="3.40.309.10">
    <property type="entry name" value="Aldehyde Dehydrogenase, Chain A, domain 2"/>
    <property type="match status" value="1"/>
</dbReference>
<reference evidence="3" key="2">
    <citation type="submission" date="2022-03" db="EMBL/GenBank/DDBJ databases">
        <authorList>
            <person name="Ryngajllo M."/>
            <person name="Jacek P."/>
            <person name="Kubiak K."/>
        </authorList>
    </citation>
    <scope>NUCLEOTIDE SEQUENCE</scope>
    <source>
        <strain evidence="3">SI1</strain>
    </source>
</reference>
<dbReference type="SUPFAM" id="SSF53720">
    <property type="entry name" value="ALDH-like"/>
    <property type="match status" value="1"/>
</dbReference>
<feature type="non-terminal residue" evidence="3">
    <location>
        <position position="1"/>
    </location>
</feature>
<gene>
    <name evidence="3" type="ORF">K1W68_17130</name>
</gene>
<dbReference type="EMBL" id="JAIBCX010000331">
    <property type="protein sequence ID" value="MCJ8355685.1"/>
    <property type="molecule type" value="Genomic_DNA"/>
</dbReference>
<protein>
    <submittedName>
        <fullName evidence="3">Trifunctional transcriptional regulator/proline dehydrogenase/L-glutamate gamma-semialdehyde dehydrogenase</fullName>
    </submittedName>
</protein>
<reference evidence="3" key="1">
    <citation type="journal article" date="2021" name="Polymers (Basel)">
        <title>Highly Stretchable Bacterial Cellulose Produced by Komagataeibacter hansenii SI1.</title>
        <authorList>
            <person name="Cielecka I."/>
            <person name="Ryngajllo M."/>
            <person name="Maniukiewicz W."/>
            <person name="Bielecki S."/>
        </authorList>
    </citation>
    <scope>NUCLEOTIDE SEQUENCE</scope>
    <source>
        <strain evidence="3">SI1</strain>
    </source>
</reference>
<feature type="non-terminal residue" evidence="3">
    <location>
        <position position="141"/>
    </location>
</feature>
<dbReference type="InterPro" id="IPR016162">
    <property type="entry name" value="Ald_DH_N"/>
</dbReference>
<organism evidence="3 4">
    <name type="scientific">Novacetimonas hansenii</name>
    <name type="common">Komagataeibacter hansenii</name>
    <dbReference type="NCBI Taxonomy" id="436"/>
    <lineage>
        <taxon>Bacteria</taxon>
        <taxon>Pseudomonadati</taxon>
        <taxon>Pseudomonadota</taxon>
        <taxon>Alphaproteobacteria</taxon>
        <taxon>Acetobacterales</taxon>
        <taxon>Acetobacteraceae</taxon>
        <taxon>Novacetimonas</taxon>
    </lineage>
</organism>
<dbReference type="InterPro" id="IPR016161">
    <property type="entry name" value="Ald_DH/histidinol_DH"/>
</dbReference>
<comment type="caution">
    <text evidence="3">The sequence shown here is derived from an EMBL/GenBank/DDBJ whole genome shotgun (WGS) entry which is preliminary data.</text>
</comment>
<keyword evidence="1" id="KW-0560">Oxidoreductase</keyword>
<dbReference type="Proteomes" id="UP001202887">
    <property type="component" value="Unassembled WGS sequence"/>
</dbReference>
<dbReference type="AlphaFoldDB" id="A0AAW5EWH8"/>
<dbReference type="GO" id="GO:0009898">
    <property type="term" value="C:cytoplasmic side of plasma membrane"/>
    <property type="evidence" value="ECO:0007669"/>
    <property type="project" value="TreeGrafter"/>
</dbReference>
<dbReference type="PANTHER" id="PTHR42862:SF1">
    <property type="entry name" value="DELTA-1-PYRROLINE-5-CARBOXYLATE DEHYDROGENASE 2, ISOFORM A-RELATED"/>
    <property type="match status" value="1"/>
</dbReference>
<dbReference type="GO" id="GO:0010133">
    <property type="term" value="P:L-proline catabolic process to L-glutamate"/>
    <property type="evidence" value="ECO:0007669"/>
    <property type="project" value="TreeGrafter"/>
</dbReference>
<proteinExistence type="predicted"/>
<evidence type="ECO:0000256" key="2">
    <source>
        <dbReference type="ARBA" id="ARBA00023027"/>
    </source>
</evidence>
<name>A0AAW5EWH8_NOVHA</name>
<dbReference type="InterPro" id="IPR016163">
    <property type="entry name" value="Ald_DH_C"/>
</dbReference>
<evidence type="ECO:0000313" key="4">
    <source>
        <dbReference type="Proteomes" id="UP001202887"/>
    </source>
</evidence>
<dbReference type="Gene3D" id="3.40.605.10">
    <property type="entry name" value="Aldehyde Dehydrogenase, Chain A, domain 1"/>
    <property type="match status" value="1"/>
</dbReference>
<evidence type="ECO:0000256" key="1">
    <source>
        <dbReference type="ARBA" id="ARBA00023002"/>
    </source>
</evidence>
<evidence type="ECO:0000313" key="3">
    <source>
        <dbReference type="EMBL" id="MCJ8355685.1"/>
    </source>
</evidence>